<feature type="transmembrane region" description="Helical" evidence="4">
    <location>
        <begin position="158"/>
        <end position="178"/>
    </location>
</feature>
<evidence type="ECO:0000256" key="1">
    <source>
        <dbReference type="ARBA" id="ARBA00004123"/>
    </source>
</evidence>
<dbReference type="AlphaFoldDB" id="A0A0N4URQ1"/>
<dbReference type="STRING" id="318479.A0A0N4URQ1"/>
<feature type="domain" description="DNA/RNA-binding protein Alba-like" evidence="5">
    <location>
        <begin position="137"/>
        <end position="231"/>
    </location>
</feature>
<dbReference type="Gene3D" id="3.30.110.20">
    <property type="entry name" value="Alba-like domain"/>
    <property type="match status" value="1"/>
</dbReference>
<reference evidence="9" key="1">
    <citation type="submission" date="2017-02" db="UniProtKB">
        <authorList>
            <consortium name="WormBaseParasite"/>
        </authorList>
    </citation>
    <scope>IDENTIFICATION</scope>
</reference>
<evidence type="ECO:0000313" key="6">
    <source>
        <dbReference type="EMBL" id="VDN54163.1"/>
    </source>
</evidence>
<dbReference type="WBParaSite" id="DME_0001073301-mRNA-1">
    <property type="protein sequence ID" value="DME_0001073301-mRNA-1"/>
    <property type="gene ID" value="DME_0001073301"/>
</dbReference>
<dbReference type="InterPro" id="IPR002775">
    <property type="entry name" value="DNA/RNA-bd_Alba-like"/>
</dbReference>
<sequence>MTRLKFCDLKRSTGTTNDECELVGEMRYFVLSAVWPTAHMWRKFNINSTLRDFPEPLKKYMFQVILRNLNASIVKILEESSEGLEIRNKGKKGNFWERMKLDRTEVHNMENYEKFSEEQHACEPPFPNNFICNAKIMSLKENSKFKNILQYAGDVLKVYFLFLLVFLFMFLINLYFLVQISTQLIFYFLKEEHNRNIIFQGSGEAISKCISCVELFKRNFRPVVLYQWNKVIFTRRTDLWKSNKEELSNLLVHVDVPTIFILISKDPFPAEFDDERFQ</sequence>
<keyword evidence="4" id="KW-0812">Transmembrane</keyword>
<dbReference type="SUPFAM" id="SSF82704">
    <property type="entry name" value="AlbA-like"/>
    <property type="match status" value="1"/>
</dbReference>
<comment type="similarity">
    <text evidence="2">Belongs to the histone-like Alba family.</text>
</comment>
<gene>
    <name evidence="6" type="ORF">DME_LOCUS4136</name>
</gene>
<reference evidence="6 8" key="2">
    <citation type="submission" date="2018-11" db="EMBL/GenBank/DDBJ databases">
        <authorList>
            <consortium name="Pathogen Informatics"/>
        </authorList>
    </citation>
    <scope>NUCLEOTIDE SEQUENCE [LARGE SCALE GENOMIC DNA]</scope>
</reference>
<evidence type="ECO:0000313" key="9">
    <source>
        <dbReference type="WBParaSite" id="DME_0001073301-mRNA-1"/>
    </source>
</evidence>
<organism evidence="7 9">
    <name type="scientific">Dracunculus medinensis</name>
    <name type="common">Guinea worm</name>
    <dbReference type="NCBI Taxonomy" id="318479"/>
    <lineage>
        <taxon>Eukaryota</taxon>
        <taxon>Metazoa</taxon>
        <taxon>Ecdysozoa</taxon>
        <taxon>Nematoda</taxon>
        <taxon>Chromadorea</taxon>
        <taxon>Rhabditida</taxon>
        <taxon>Spirurina</taxon>
        <taxon>Dracunculoidea</taxon>
        <taxon>Dracunculidae</taxon>
        <taxon>Dracunculus</taxon>
    </lineage>
</organism>
<evidence type="ECO:0000313" key="7">
    <source>
        <dbReference type="Proteomes" id="UP000038040"/>
    </source>
</evidence>
<keyword evidence="4" id="KW-0472">Membrane</keyword>
<dbReference type="PANTHER" id="PTHR13516:SF4">
    <property type="entry name" value="FI09323P"/>
    <property type="match status" value="1"/>
</dbReference>
<dbReference type="InterPro" id="IPR051958">
    <property type="entry name" value="Alba-like_NAB"/>
</dbReference>
<accession>A0A0N4URQ1</accession>
<dbReference type="InterPro" id="IPR036882">
    <property type="entry name" value="Alba-like_dom_sf"/>
</dbReference>
<evidence type="ECO:0000256" key="4">
    <source>
        <dbReference type="SAM" id="Phobius"/>
    </source>
</evidence>
<dbReference type="PANTHER" id="PTHR13516">
    <property type="entry name" value="RIBONUCLEASE P SUBUNIT P25"/>
    <property type="match status" value="1"/>
</dbReference>
<keyword evidence="8" id="KW-1185">Reference proteome</keyword>
<evidence type="ECO:0000313" key="8">
    <source>
        <dbReference type="Proteomes" id="UP000274756"/>
    </source>
</evidence>
<dbReference type="GO" id="GO:0003723">
    <property type="term" value="F:RNA binding"/>
    <property type="evidence" value="ECO:0007669"/>
    <property type="project" value="TreeGrafter"/>
</dbReference>
<dbReference type="EMBL" id="UYYG01000320">
    <property type="protein sequence ID" value="VDN54163.1"/>
    <property type="molecule type" value="Genomic_DNA"/>
</dbReference>
<evidence type="ECO:0000256" key="2">
    <source>
        <dbReference type="ARBA" id="ARBA00008018"/>
    </source>
</evidence>
<dbReference type="GO" id="GO:0001682">
    <property type="term" value="P:tRNA 5'-leader removal"/>
    <property type="evidence" value="ECO:0007669"/>
    <property type="project" value="TreeGrafter"/>
</dbReference>
<keyword evidence="4" id="KW-1133">Transmembrane helix</keyword>
<keyword evidence="3" id="KW-0539">Nucleus</keyword>
<dbReference type="Pfam" id="PF01918">
    <property type="entry name" value="Alba"/>
    <property type="match status" value="1"/>
</dbReference>
<dbReference type="OrthoDB" id="424402at2759"/>
<name>A0A0N4URQ1_DRAME</name>
<evidence type="ECO:0000259" key="5">
    <source>
        <dbReference type="Pfam" id="PF01918"/>
    </source>
</evidence>
<dbReference type="Proteomes" id="UP000274756">
    <property type="component" value="Unassembled WGS sequence"/>
</dbReference>
<protein>
    <submittedName>
        <fullName evidence="9">Alba domain-containing protein</fullName>
    </submittedName>
</protein>
<dbReference type="GO" id="GO:0005634">
    <property type="term" value="C:nucleus"/>
    <property type="evidence" value="ECO:0007669"/>
    <property type="project" value="UniProtKB-SubCell"/>
</dbReference>
<evidence type="ECO:0000256" key="3">
    <source>
        <dbReference type="ARBA" id="ARBA00023242"/>
    </source>
</evidence>
<comment type="subcellular location">
    <subcellularLocation>
        <location evidence="1">Nucleus</location>
    </subcellularLocation>
</comment>
<dbReference type="GO" id="GO:0000172">
    <property type="term" value="C:ribonuclease MRP complex"/>
    <property type="evidence" value="ECO:0007669"/>
    <property type="project" value="TreeGrafter"/>
</dbReference>
<dbReference type="Proteomes" id="UP000038040">
    <property type="component" value="Unplaced"/>
</dbReference>
<proteinExistence type="inferred from homology"/>